<dbReference type="Gene3D" id="3.60.21.70">
    <property type="entry name" value="PhoD-like phosphatase"/>
    <property type="match status" value="1"/>
</dbReference>
<evidence type="ECO:0000259" key="1">
    <source>
        <dbReference type="Pfam" id="PF19050"/>
    </source>
</evidence>
<organism evidence="2 3">
    <name type="scientific">Tetrapisispora phaffii (strain ATCC 24235 / CBS 4417 / NBRC 1672 / NRRL Y-8282 / UCD 70-5)</name>
    <name type="common">Yeast</name>
    <name type="synonym">Fabospora phaffii</name>
    <dbReference type="NCBI Taxonomy" id="1071381"/>
    <lineage>
        <taxon>Eukaryota</taxon>
        <taxon>Fungi</taxon>
        <taxon>Dikarya</taxon>
        <taxon>Ascomycota</taxon>
        <taxon>Saccharomycotina</taxon>
        <taxon>Saccharomycetes</taxon>
        <taxon>Saccharomycetales</taxon>
        <taxon>Saccharomycetaceae</taxon>
        <taxon>Tetrapisispora</taxon>
    </lineage>
</organism>
<evidence type="ECO:0000313" key="2">
    <source>
        <dbReference type="EMBL" id="CCE65568.1"/>
    </source>
</evidence>
<feature type="domain" description="PhoD-like phosphatase" evidence="1">
    <location>
        <begin position="443"/>
        <end position="555"/>
    </location>
</feature>
<dbReference type="InterPro" id="IPR043904">
    <property type="entry name" value="PhoD_2-like"/>
</dbReference>
<dbReference type="CDD" id="cd07389">
    <property type="entry name" value="MPP_PhoD"/>
    <property type="match status" value="1"/>
</dbReference>
<dbReference type="InterPro" id="IPR038607">
    <property type="entry name" value="PhoD-like_sf"/>
</dbReference>
<dbReference type="OMA" id="GPNLWND"/>
<evidence type="ECO:0000313" key="3">
    <source>
        <dbReference type="Proteomes" id="UP000005666"/>
    </source>
</evidence>
<sequence>MDNVKRTWFDEWDTNKLYQEMVENCNDCVNPSPVLSKNLQDGIVCGPILKFLDVDYGTNQFRGSIMIITKNHSIAEDGNITIEFIQGPSKQSATAQDASFTNGTLESHLFHTDRLLTDVYRFYRYDLSLKMHPECETMVRYSVNNEFKDYYRFYIPSSETNFNSIAYSCNGFSLSVDTRVFEGSLWFNVLNEHSKIHYNVMLGGGDQIYSDQIKLYCPPVKEWVESKDPIKKYNFKVDENVMTQLREFYLSEYINWYGFGHWKGSTANSKTTQKLFYVAMACIPSINMWDDHDIIDGFGSYSDTFMKTDIFSSIGKVAYEYYMLFQQQVNSLGDVDNERYLEDRSWILGATPGKFITEKAHSIFTRLGPDVSLLSVDCRTERRLSTILTTESYDLIFKRLEEEVQRKKISHLLIMLGIPIAYPRLVWLEWLFSSTLFKPLKWLSKKGYFMPGLVNEFNGDVELLDDMNDHWCAKHHKAERNMLVSRLQDFGAKHGTRITILSGDVHLASIGRFRRSDSVDKNSKEDPRMIANIISSAITNTPPPDGMIKLLQKKNNKRHKFDYKTIEDAVPIFGHESDDANAKRTHDCFYNNRNWSDIIPTKNALGNPYLNNKFHLQLGKYAVPGKITTSGFQYRDGLASRGNSIPYEITERGLIGTIHVEKDTANKNSDTSCYSMPIPELTVSGAKLSHSGMKHMPL</sequence>
<protein>
    <recommendedName>
        <fullName evidence="1">PhoD-like phosphatase domain-containing protein</fullName>
    </recommendedName>
</protein>
<dbReference type="PANTHER" id="PTHR46689">
    <property type="entry name" value="MEMBRANE PROTEIN, PUTATIVE-RELATED"/>
    <property type="match status" value="1"/>
</dbReference>
<dbReference type="AlphaFoldDB" id="G8C090"/>
<dbReference type="OrthoDB" id="2419400at2759"/>
<reference evidence="2 3" key="1">
    <citation type="journal article" date="2011" name="Proc. Natl. Acad. Sci. U.S.A.">
        <title>Evolutionary erosion of yeast sex chromosomes by mating-type switching accidents.</title>
        <authorList>
            <person name="Gordon J.L."/>
            <person name="Armisen D."/>
            <person name="Proux-Wera E."/>
            <person name="Oheigeartaigh S.S."/>
            <person name="Byrne K.P."/>
            <person name="Wolfe K.H."/>
        </authorList>
    </citation>
    <scope>NUCLEOTIDE SEQUENCE [LARGE SCALE GENOMIC DNA]</scope>
    <source>
        <strain evidence="3">ATCC 24235 / CBS 4417 / NBRC 1672 / NRRL Y-8282 / UCD 70-5</strain>
    </source>
</reference>
<name>G8C090_TETPH</name>
<dbReference type="HOGENOM" id="CLU_000998_3_0_1"/>
<dbReference type="Proteomes" id="UP000005666">
    <property type="component" value="Chromosome 12"/>
</dbReference>
<accession>G8C090</accession>
<dbReference type="STRING" id="1071381.G8C090"/>
<dbReference type="GeneID" id="11531790"/>
<dbReference type="eggNOG" id="ENOG502QPI0">
    <property type="taxonomic scope" value="Eukaryota"/>
</dbReference>
<proteinExistence type="predicted"/>
<dbReference type="RefSeq" id="XP_003688002.1">
    <property type="nucleotide sequence ID" value="XM_003687954.1"/>
</dbReference>
<dbReference type="EMBL" id="HE612867">
    <property type="protein sequence ID" value="CCE65568.1"/>
    <property type="molecule type" value="Genomic_DNA"/>
</dbReference>
<dbReference type="GO" id="GO:0005886">
    <property type="term" value="C:plasma membrane"/>
    <property type="evidence" value="ECO:0007669"/>
    <property type="project" value="EnsemblFungi"/>
</dbReference>
<dbReference type="PANTHER" id="PTHR46689:SF1">
    <property type="entry name" value="PHOD-LIKE PHOSPHATASE DOMAIN-CONTAINING PROTEIN"/>
    <property type="match status" value="1"/>
</dbReference>
<dbReference type="Pfam" id="PF19050">
    <property type="entry name" value="PhoD_2"/>
    <property type="match status" value="2"/>
</dbReference>
<feature type="domain" description="PhoD-like phosphatase" evidence="1">
    <location>
        <begin position="150"/>
        <end position="431"/>
    </location>
</feature>
<gene>
    <name evidence="2" type="primary">TPHA0L02170</name>
    <name evidence="2" type="ordered locus">TPHA_0L02170</name>
</gene>
<dbReference type="InterPro" id="IPR018946">
    <property type="entry name" value="PhoD-like_MPP"/>
</dbReference>
<keyword evidence="3" id="KW-1185">Reference proteome</keyword>
<dbReference type="KEGG" id="tpf:TPHA_0L02170"/>